<dbReference type="Proteomes" id="UP000824165">
    <property type="component" value="Unassembled WGS sequence"/>
</dbReference>
<evidence type="ECO:0000256" key="1">
    <source>
        <dbReference type="ARBA" id="ARBA00022729"/>
    </source>
</evidence>
<dbReference type="GO" id="GO:0009254">
    <property type="term" value="P:peptidoglycan turnover"/>
    <property type="evidence" value="ECO:0007669"/>
    <property type="project" value="InterPro"/>
</dbReference>
<dbReference type="GO" id="GO:0019867">
    <property type="term" value="C:outer membrane"/>
    <property type="evidence" value="ECO:0007669"/>
    <property type="project" value="InterPro"/>
</dbReference>
<dbReference type="InterPro" id="IPR059180">
    <property type="entry name" value="3D_YorM"/>
</dbReference>
<name>A0A9D1KQK0_9FIRM</name>
<dbReference type="PANTHER" id="PTHR39160:SF4">
    <property type="entry name" value="RESUSCITATION-PROMOTING FACTOR RPFB"/>
    <property type="match status" value="1"/>
</dbReference>
<protein>
    <submittedName>
        <fullName evidence="3">3D domain-containing protein</fullName>
    </submittedName>
</protein>
<dbReference type="SUPFAM" id="SSF50685">
    <property type="entry name" value="Barwin-like endoglucanases"/>
    <property type="match status" value="1"/>
</dbReference>
<accession>A0A9D1KQK0</accession>
<keyword evidence="1" id="KW-0732">Signal</keyword>
<comment type="caution">
    <text evidence="3">The sequence shown here is derived from an EMBL/GenBank/DDBJ whole genome shotgun (WGS) entry which is preliminary data.</text>
</comment>
<evidence type="ECO:0000313" key="3">
    <source>
        <dbReference type="EMBL" id="HIT85111.1"/>
    </source>
</evidence>
<dbReference type="PANTHER" id="PTHR39160">
    <property type="entry name" value="CELL WALL-BINDING PROTEIN YOCH"/>
    <property type="match status" value="1"/>
</dbReference>
<dbReference type="EMBL" id="DVLU01000039">
    <property type="protein sequence ID" value="HIT85111.1"/>
    <property type="molecule type" value="Genomic_DNA"/>
</dbReference>
<dbReference type="GO" id="GO:0004553">
    <property type="term" value="F:hydrolase activity, hydrolyzing O-glycosyl compounds"/>
    <property type="evidence" value="ECO:0007669"/>
    <property type="project" value="InterPro"/>
</dbReference>
<dbReference type="Pfam" id="PF06725">
    <property type="entry name" value="3D"/>
    <property type="match status" value="1"/>
</dbReference>
<gene>
    <name evidence="3" type="ORF">IAA60_04280</name>
</gene>
<sequence>MQIIPVHEPVEQTVYTEEVTEDAPVAENNGTYLGRFMITHYCTCNICNGGWGNNTAYAGKIIPGQTIAVDPSVIPPLSWVYIDGYGLRRAEDCGGAIKGYHIDMAVSSHEEAYRLGVVYKDVWLQ</sequence>
<dbReference type="InterPro" id="IPR010611">
    <property type="entry name" value="3D_dom"/>
</dbReference>
<dbReference type="InterPro" id="IPR036908">
    <property type="entry name" value="RlpA-like_sf"/>
</dbReference>
<feature type="domain" description="3D" evidence="2">
    <location>
        <begin position="66"/>
        <end position="122"/>
    </location>
</feature>
<evidence type="ECO:0000259" key="2">
    <source>
        <dbReference type="Pfam" id="PF06725"/>
    </source>
</evidence>
<dbReference type="Gene3D" id="2.40.40.10">
    <property type="entry name" value="RlpA-like domain"/>
    <property type="match status" value="1"/>
</dbReference>
<organism evidence="3 4">
    <name type="scientific">Candidatus Ornithomonoglobus intestinigallinarum</name>
    <dbReference type="NCBI Taxonomy" id="2840894"/>
    <lineage>
        <taxon>Bacteria</taxon>
        <taxon>Bacillati</taxon>
        <taxon>Bacillota</taxon>
        <taxon>Clostridia</taxon>
        <taxon>Candidatus Ornithomonoglobus</taxon>
    </lineage>
</organism>
<dbReference type="InterPro" id="IPR051933">
    <property type="entry name" value="Resuscitation_pf_RpfB"/>
</dbReference>
<reference evidence="3" key="1">
    <citation type="submission" date="2020-10" db="EMBL/GenBank/DDBJ databases">
        <authorList>
            <person name="Gilroy R."/>
        </authorList>
    </citation>
    <scope>NUCLEOTIDE SEQUENCE</scope>
    <source>
        <strain evidence="3">CHK181-108</strain>
    </source>
</reference>
<dbReference type="AlphaFoldDB" id="A0A9D1KQK0"/>
<reference evidence="3" key="2">
    <citation type="journal article" date="2021" name="PeerJ">
        <title>Extensive microbial diversity within the chicken gut microbiome revealed by metagenomics and culture.</title>
        <authorList>
            <person name="Gilroy R."/>
            <person name="Ravi A."/>
            <person name="Getino M."/>
            <person name="Pursley I."/>
            <person name="Horton D.L."/>
            <person name="Alikhan N.F."/>
            <person name="Baker D."/>
            <person name="Gharbi K."/>
            <person name="Hall N."/>
            <person name="Watson M."/>
            <person name="Adriaenssens E.M."/>
            <person name="Foster-Nyarko E."/>
            <person name="Jarju S."/>
            <person name="Secka A."/>
            <person name="Antonio M."/>
            <person name="Oren A."/>
            <person name="Chaudhuri R.R."/>
            <person name="La Ragione R."/>
            <person name="Hildebrand F."/>
            <person name="Pallen M.J."/>
        </authorList>
    </citation>
    <scope>NUCLEOTIDE SEQUENCE</scope>
    <source>
        <strain evidence="3">CHK181-108</strain>
    </source>
</reference>
<proteinExistence type="predicted"/>
<evidence type="ECO:0000313" key="4">
    <source>
        <dbReference type="Proteomes" id="UP000824165"/>
    </source>
</evidence>
<dbReference type="CDD" id="cd14667">
    <property type="entry name" value="3D_containing_proteins"/>
    <property type="match status" value="1"/>
</dbReference>